<comment type="catalytic activity">
    <reaction evidence="6">
        <text>cytidine(1402) in 16S rRNA + S-adenosyl-L-methionine = N(4)-methylcytidine(1402) in 16S rRNA + S-adenosyl-L-homocysteine + H(+)</text>
        <dbReference type="Rhea" id="RHEA:42928"/>
        <dbReference type="Rhea" id="RHEA-COMP:10286"/>
        <dbReference type="Rhea" id="RHEA-COMP:10287"/>
        <dbReference type="ChEBI" id="CHEBI:15378"/>
        <dbReference type="ChEBI" id="CHEBI:57856"/>
        <dbReference type="ChEBI" id="CHEBI:59789"/>
        <dbReference type="ChEBI" id="CHEBI:74506"/>
        <dbReference type="ChEBI" id="CHEBI:82748"/>
        <dbReference type="EC" id="2.1.1.199"/>
    </reaction>
</comment>
<protein>
    <recommendedName>
        <fullName evidence="6">Ribosomal RNA small subunit methyltransferase H</fullName>
        <ecNumber evidence="6">2.1.1.199</ecNumber>
    </recommendedName>
    <alternativeName>
        <fullName evidence="6">16S rRNA m(4)C1402 methyltransferase</fullName>
    </alternativeName>
    <alternativeName>
        <fullName evidence="6">rRNA (cytosine-N(4)-)-methyltransferase RsmH</fullName>
    </alternativeName>
</protein>
<feature type="binding site" evidence="6">
    <location>
        <position position="99"/>
    </location>
    <ligand>
        <name>S-adenosyl-L-methionine</name>
        <dbReference type="ChEBI" id="CHEBI:59789"/>
    </ligand>
</feature>
<keyword evidence="3 6" id="KW-0489">Methyltransferase</keyword>
<evidence type="ECO:0000256" key="5">
    <source>
        <dbReference type="ARBA" id="ARBA00022691"/>
    </source>
</evidence>
<feature type="binding site" evidence="6">
    <location>
        <begin position="32"/>
        <end position="34"/>
    </location>
    <ligand>
        <name>S-adenosyl-L-methionine</name>
        <dbReference type="ChEBI" id="CHEBI:59789"/>
    </ligand>
</feature>
<feature type="binding site" evidence="6">
    <location>
        <position position="78"/>
    </location>
    <ligand>
        <name>S-adenosyl-L-methionine</name>
        <dbReference type="ChEBI" id="CHEBI:59789"/>
    </ligand>
</feature>
<sequence length="289" mass="33368">MTYHRPVLVKEVLYWMNLKDYGVYCDCTVGGGGHLIAMLKEKKSARFIGIDFDPEAIAWTKGVMESYSQQVQLFEENFVHIDLILNKAGISEVDGILFDLGASYHQLTAPERGFSFNNEGPLLMQMSPQVLPLYKKLQYATKETISQVLREYGDVDNPRRIAGLIYEHRKNLKTTLDLRNLVQRGVPRQFLTKNLHKVFQAFRIWVNGEMENLKIGIEKAIHFLKKGGRIIVISYHSGEDRIVKEIFINYERANFLKRLNKKVIRPSNCEIEENPSAKSARMRVAERCE</sequence>
<dbReference type="Pfam" id="PF01795">
    <property type="entry name" value="Methyltransf_5"/>
    <property type="match status" value="1"/>
</dbReference>
<evidence type="ECO:0000256" key="1">
    <source>
        <dbReference type="ARBA" id="ARBA00010396"/>
    </source>
</evidence>
<gene>
    <name evidence="6 7" type="primary">rsmH</name>
    <name evidence="7" type="ORF">ENV60_07855</name>
</gene>
<evidence type="ECO:0000256" key="6">
    <source>
        <dbReference type="HAMAP-Rule" id="MF_01007"/>
    </source>
</evidence>
<accession>A0A7C4XBM9</accession>
<comment type="similarity">
    <text evidence="1 6">Belongs to the methyltransferase superfamily. RsmH family.</text>
</comment>
<dbReference type="GO" id="GO:0005737">
    <property type="term" value="C:cytoplasm"/>
    <property type="evidence" value="ECO:0007669"/>
    <property type="project" value="UniProtKB-SubCell"/>
</dbReference>
<evidence type="ECO:0000256" key="4">
    <source>
        <dbReference type="ARBA" id="ARBA00022679"/>
    </source>
</evidence>
<dbReference type="EC" id="2.1.1.199" evidence="6"/>
<proteinExistence type="inferred from homology"/>
<dbReference type="InterPro" id="IPR029063">
    <property type="entry name" value="SAM-dependent_MTases_sf"/>
</dbReference>
<dbReference type="AlphaFoldDB" id="A0A7C4XBM9"/>
<dbReference type="SUPFAM" id="SSF81799">
    <property type="entry name" value="Putative methyltransferase TM0872, insert domain"/>
    <property type="match status" value="1"/>
</dbReference>
<evidence type="ECO:0000313" key="7">
    <source>
        <dbReference type="EMBL" id="HGV98194.1"/>
    </source>
</evidence>
<evidence type="ECO:0000256" key="2">
    <source>
        <dbReference type="ARBA" id="ARBA00022552"/>
    </source>
</evidence>
<evidence type="ECO:0000256" key="3">
    <source>
        <dbReference type="ARBA" id="ARBA00022603"/>
    </source>
</evidence>
<keyword evidence="6" id="KW-0963">Cytoplasm</keyword>
<dbReference type="HAMAP" id="MF_01007">
    <property type="entry name" value="16SrRNA_methyltr_H"/>
    <property type="match status" value="1"/>
</dbReference>
<keyword evidence="4 6" id="KW-0808">Transferase</keyword>
<dbReference type="InterPro" id="IPR002903">
    <property type="entry name" value="RsmH"/>
</dbReference>
<dbReference type="SUPFAM" id="SSF53335">
    <property type="entry name" value="S-adenosyl-L-methionine-dependent methyltransferases"/>
    <property type="match status" value="1"/>
</dbReference>
<dbReference type="NCBIfam" id="TIGR00006">
    <property type="entry name" value="16S rRNA (cytosine(1402)-N(4))-methyltransferase RsmH"/>
    <property type="match status" value="1"/>
</dbReference>
<dbReference type="Gene3D" id="1.10.150.170">
    <property type="entry name" value="Putative methyltransferase TM0872, insert domain"/>
    <property type="match status" value="1"/>
</dbReference>
<dbReference type="InterPro" id="IPR023397">
    <property type="entry name" value="SAM-dep_MeTrfase_MraW_recog"/>
</dbReference>
<dbReference type="GO" id="GO:0071424">
    <property type="term" value="F:rRNA (cytosine-N4-)-methyltransferase activity"/>
    <property type="evidence" value="ECO:0007669"/>
    <property type="project" value="UniProtKB-UniRule"/>
</dbReference>
<dbReference type="PANTHER" id="PTHR11265">
    <property type="entry name" value="S-ADENOSYL-METHYLTRANSFERASE MRAW"/>
    <property type="match status" value="1"/>
</dbReference>
<dbReference type="Gene3D" id="3.40.50.150">
    <property type="entry name" value="Vaccinia Virus protein VP39"/>
    <property type="match status" value="1"/>
</dbReference>
<comment type="subcellular location">
    <subcellularLocation>
        <location evidence="6">Cytoplasm</location>
    </subcellularLocation>
</comment>
<dbReference type="PIRSF" id="PIRSF004486">
    <property type="entry name" value="MraW"/>
    <property type="match status" value="1"/>
</dbReference>
<organism evidence="7">
    <name type="scientific">candidate division WOR-3 bacterium</name>
    <dbReference type="NCBI Taxonomy" id="2052148"/>
    <lineage>
        <taxon>Bacteria</taxon>
        <taxon>Bacteria division WOR-3</taxon>
    </lineage>
</organism>
<reference evidence="7" key="1">
    <citation type="journal article" date="2020" name="mSystems">
        <title>Genome- and Community-Level Interaction Insights into Carbon Utilization and Element Cycling Functions of Hydrothermarchaeota in Hydrothermal Sediment.</title>
        <authorList>
            <person name="Zhou Z."/>
            <person name="Liu Y."/>
            <person name="Xu W."/>
            <person name="Pan J."/>
            <person name="Luo Z.H."/>
            <person name="Li M."/>
        </authorList>
    </citation>
    <scope>NUCLEOTIDE SEQUENCE [LARGE SCALE GENOMIC DNA]</scope>
    <source>
        <strain evidence="7">SpSt-774</strain>
    </source>
</reference>
<dbReference type="EMBL" id="DTGZ01000146">
    <property type="protein sequence ID" value="HGV98194.1"/>
    <property type="molecule type" value="Genomic_DNA"/>
</dbReference>
<name>A0A7C4XBM9_UNCW3</name>
<keyword evidence="2 6" id="KW-0698">rRNA processing</keyword>
<keyword evidence="5 6" id="KW-0949">S-adenosyl-L-methionine</keyword>
<feature type="binding site" evidence="6">
    <location>
        <position position="51"/>
    </location>
    <ligand>
        <name>S-adenosyl-L-methionine</name>
        <dbReference type="ChEBI" id="CHEBI:59789"/>
    </ligand>
</feature>
<comment type="function">
    <text evidence="6">Specifically methylates the N4 position of cytidine in position 1402 (C1402) of 16S rRNA.</text>
</comment>
<feature type="binding site" evidence="6">
    <location>
        <position position="106"/>
    </location>
    <ligand>
        <name>S-adenosyl-L-methionine</name>
        <dbReference type="ChEBI" id="CHEBI:59789"/>
    </ligand>
</feature>
<dbReference type="GO" id="GO:0070475">
    <property type="term" value="P:rRNA base methylation"/>
    <property type="evidence" value="ECO:0007669"/>
    <property type="project" value="UniProtKB-UniRule"/>
</dbReference>
<comment type="caution">
    <text evidence="7">The sequence shown here is derived from an EMBL/GenBank/DDBJ whole genome shotgun (WGS) entry which is preliminary data.</text>
</comment>
<dbReference type="PANTHER" id="PTHR11265:SF0">
    <property type="entry name" value="12S RRNA N4-METHYLCYTIDINE METHYLTRANSFERASE"/>
    <property type="match status" value="1"/>
</dbReference>